<dbReference type="eggNOG" id="ENOG50340JD">
    <property type="taxonomic scope" value="Bacteria"/>
</dbReference>
<organism evidence="1 2">
    <name type="scientific">Halobacteriovorax marinus (strain ATCC BAA-682 / DSM 15412 / SJ)</name>
    <name type="common">Bacteriovorax marinus</name>
    <dbReference type="NCBI Taxonomy" id="862908"/>
    <lineage>
        <taxon>Bacteria</taxon>
        <taxon>Pseudomonadati</taxon>
        <taxon>Bdellovibrionota</taxon>
        <taxon>Bacteriovoracia</taxon>
        <taxon>Bacteriovoracales</taxon>
        <taxon>Halobacteriovoraceae</taxon>
        <taxon>Halobacteriovorax</taxon>
    </lineage>
</organism>
<gene>
    <name evidence="1" type="ordered locus">BMS_2181</name>
</gene>
<sequence length="301" mass="32391">MVALFAATFSASAIEVSFDFTVFSSGSSIYPCNAGIKHKKANDVVCYERTNPTNSCNPNACETGQSCDCVCSGTDGSYLMDFTEVTYANWSDHNETYPSSTKASFAANQNKNFLFSNLVDANGKVSGNYFDKQLTSLNFNLGSELFGAEYYLDVCFRGPQIDYATAGINTNWVAKAEATIQDLTGGYASYAAVAGLTVDSEIVCDYQVANAPNPLNYVPGSNVFSGNYADELISNASLGYSTAVATGSENITGHGKKAPTFCRVRYTFSEATNLSGKEQFRPWKTQAAKVCTKTSIEEPTL</sequence>
<proteinExistence type="predicted"/>
<dbReference type="RefSeq" id="WP_014244765.1">
    <property type="nucleotide sequence ID" value="NC_016620.1"/>
</dbReference>
<name>E1X3Q8_HALMS</name>
<dbReference type="Proteomes" id="UP000008963">
    <property type="component" value="Chromosome"/>
</dbReference>
<accession>E1X3Q8</accession>
<dbReference type="OrthoDB" id="9342580at2"/>
<dbReference type="STRING" id="862908.BMS_2181"/>
<evidence type="ECO:0000313" key="1">
    <source>
        <dbReference type="EMBL" id="CBW26987.1"/>
    </source>
</evidence>
<protein>
    <submittedName>
        <fullName evidence="1">Exported protein</fullName>
    </submittedName>
</protein>
<reference evidence="2" key="1">
    <citation type="journal article" date="2013" name="ISME J.">
        <title>A small predatory core genome in the divergent marine Bacteriovorax marinus SJ and the terrestrial Bdellovibrio bacteriovorus.</title>
        <authorList>
            <person name="Crossman L.C."/>
            <person name="Chen H."/>
            <person name="Cerdeno-Tarraga A.M."/>
            <person name="Brooks K."/>
            <person name="Quail M.A."/>
            <person name="Pineiro S.A."/>
            <person name="Hobley L."/>
            <person name="Sockett R.E."/>
            <person name="Bentley S.D."/>
            <person name="Parkhill J."/>
            <person name="Williams H.N."/>
            <person name="Stine O.C."/>
        </authorList>
    </citation>
    <scope>NUCLEOTIDE SEQUENCE [LARGE SCALE GENOMIC DNA]</scope>
    <source>
        <strain evidence="2">ATCC BAA-682 / DSM 15412 / SJ</strain>
    </source>
</reference>
<dbReference type="EMBL" id="FQ312005">
    <property type="protein sequence ID" value="CBW26987.1"/>
    <property type="molecule type" value="Genomic_DNA"/>
</dbReference>
<dbReference type="AlphaFoldDB" id="E1X3Q8"/>
<keyword evidence="2" id="KW-1185">Reference proteome</keyword>
<dbReference type="KEGG" id="bmx:BMS_2181"/>
<dbReference type="HOGENOM" id="CLU_069766_0_0_7"/>
<evidence type="ECO:0000313" key="2">
    <source>
        <dbReference type="Proteomes" id="UP000008963"/>
    </source>
</evidence>
<dbReference type="PATRIC" id="fig|862908.3.peg.2075"/>